<dbReference type="AlphaFoldDB" id="F0SLV6"/>
<gene>
    <name evidence="1" type="ordered locus">Plabr_2279</name>
</gene>
<dbReference type="Proteomes" id="UP000006860">
    <property type="component" value="Chromosome"/>
</dbReference>
<dbReference type="KEGG" id="pbs:Plabr_2279"/>
<organism evidence="1 2">
    <name type="scientific">Rubinisphaera brasiliensis (strain ATCC 49424 / DSM 5305 / JCM 21570 / IAM 15109 / NBRC 103401 / IFAM 1448)</name>
    <name type="common">Planctomyces brasiliensis</name>
    <dbReference type="NCBI Taxonomy" id="756272"/>
    <lineage>
        <taxon>Bacteria</taxon>
        <taxon>Pseudomonadati</taxon>
        <taxon>Planctomycetota</taxon>
        <taxon>Planctomycetia</taxon>
        <taxon>Planctomycetales</taxon>
        <taxon>Planctomycetaceae</taxon>
        <taxon>Rubinisphaera</taxon>
    </lineage>
</organism>
<dbReference type="HOGENOM" id="CLU_1155697_0_0_0"/>
<evidence type="ECO:0000313" key="2">
    <source>
        <dbReference type="Proteomes" id="UP000006860"/>
    </source>
</evidence>
<evidence type="ECO:0000313" key="1">
    <source>
        <dbReference type="EMBL" id="ADY59881.1"/>
    </source>
</evidence>
<keyword evidence="2" id="KW-1185">Reference proteome</keyword>
<proteinExistence type="predicted"/>
<sequence>MSSTKGHSGEIMTRKLTKPVSVAVLMGLGLLPGCASYPCGNACDPCEVEGACYTEEGMCDSGTGSGGWDWRSSWAGWQARILGRWRSHAIPEQLPLGVVNRAHYQAMETNAEAVDFILYDHDFVLNTAELTSDGKDKVLEIAARMRSAPFPVIVERTENNSDPELDSYRRNLIAQILTDLGNPDADQRTVVSRSYGPGYNSIESERDWYQHIGGGGQNNNNFGNNNGVGTTFGGGGFGGF</sequence>
<name>F0SLV6_RUBBR</name>
<accession>F0SLV6</accession>
<dbReference type="EMBL" id="CP002546">
    <property type="protein sequence ID" value="ADY59881.1"/>
    <property type="molecule type" value="Genomic_DNA"/>
</dbReference>
<reference evidence="2" key="1">
    <citation type="submission" date="2011-02" db="EMBL/GenBank/DDBJ databases">
        <title>The complete genome of Planctomyces brasiliensis DSM 5305.</title>
        <authorList>
            <person name="Lucas S."/>
            <person name="Copeland A."/>
            <person name="Lapidus A."/>
            <person name="Bruce D."/>
            <person name="Goodwin L."/>
            <person name="Pitluck S."/>
            <person name="Kyrpides N."/>
            <person name="Mavromatis K."/>
            <person name="Pagani I."/>
            <person name="Ivanova N."/>
            <person name="Ovchinnikova G."/>
            <person name="Lu M."/>
            <person name="Detter J.C."/>
            <person name="Han C."/>
            <person name="Land M."/>
            <person name="Hauser L."/>
            <person name="Markowitz V."/>
            <person name="Cheng J.-F."/>
            <person name="Hugenholtz P."/>
            <person name="Woyke T."/>
            <person name="Wu D."/>
            <person name="Tindall B."/>
            <person name="Pomrenke H.G."/>
            <person name="Brambilla E."/>
            <person name="Klenk H.-P."/>
            <person name="Eisen J.A."/>
        </authorList>
    </citation>
    <scope>NUCLEOTIDE SEQUENCE [LARGE SCALE GENOMIC DNA]</scope>
    <source>
        <strain evidence="2">ATCC 49424 / DSM 5305 / JCM 21570 / NBRC 103401 / IFAM 1448</strain>
    </source>
</reference>
<protein>
    <submittedName>
        <fullName evidence="1">Uncharacterized protein</fullName>
    </submittedName>
</protein>